<gene>
    <name evidence="1" type="ORF">M9H77_23008</name>
</gene>
<proteinExistence type="predicted"/>
<reference evidence="2" key="1">
    <citation type="journal article" date="2023" name="Nat. Plants">
        <title>Single-cell RNA sequencing provides a high-resolution roadmap for understanding the multicellular compartmentation of specialized metabolism.</title>
        <authorList>
            <person name="Sun S."/>
            <person name="Shen X."/>
            <person name="Li Y."/>
            <person name="Li Y."/>
            <person name="Wang S."/>
            <person name="Li R."/>
            <person name="Zhang H."/>
            <person name="Shen G."/>
            <person name="Guo B."/>
            <person name="Wei J."/>
            <person name="Xu J."/>
            <person name="St-Pierre B."/>
            <person name="Chen S."/>
            <person name="Sun C."/>
        </authorList>
    </citation>
    <scope>NUCLEOTIDE SEQUENCE [LARGE SCALE GENOMIC DNA]</scope>
</reference>
<evidence type="ECO:0000313" key="1">
    <source>
        <dbReference type="EMBL" id="KAI5663685.1"/>
    </source>
</evidence>
<keyword evidence="2" id="KW-1185">Reference proteome</keyword>
<organism evidence="1 2">
    <name type="scientific">Catharanthus roseus</name>
    <name type="common">Madagascar periwinkle</name>
    <name type="synonym">Vinca rosea</name>
    <dbReference type="NCBI Taxonomy" id="4058"/>
    <lineage>
        <taxon>Eukaryota</taxon>
        <taxon>Viridiplantae</taxon>
        <taxon>Streptophyta</taxon>
        <taxon>Embryophyta</taxon>
        <taxon>Tracheophyta</taxon>
        <taxon>Spermatophyta</taxon>
        <taxon>Magnoliopsida</taxon>
        <taxon>eudicotyledons</taxon>
        <taxon>Gunneridae</taxon>
        <taxon>Pentapetalae</taxon>
        <taxon>asterids</taxon>
        <taxon>lamiids</taxon>
        <taxon>Gentianales</taxon>
        <taxon>Apocynaceae</taxon>
        <taxon>Rauvolfioideae</taxon>
        <taxon>Vinceae</taxon>
        <taxon>Catharanthinae</taxon>
        <taxon>Catharanthus</taxon>
    </lineage>
</organism>
<evidence type="ECO:0000313" key="2">
    <source>
        <dbReference type="Proteomes" id="UP001060085"/>
    </source>
</evidence>
<dbReference type="Proteomes" id="UP001060085">
    <property type="component" value="Linkage Group LG05"/>
</dbReference>
<sequence length="268" mass="30672">MEEKKVLSLGGKKILIKNAVQVIPAYVMSCFLLPVHLIRSLNSMAILQIPVSPAWPDDRIIWHLTPNGIYTVKSSYKEGMNYMCSSRMIAGASNLIQESKLWNSIHNLAVQPKIRIFIWQASLNILPTSNKWRTIAALSFKDLIHSILSQYETGEASLFAVYTWLIYMPALHLMNEYKLILQETIHFLRSNTSLPSCNVWKPPNSGYLKVNTDVAFSNNKIDIGIPVSNHLRIPLLTKALPRLGHYTIDYGEYNEYHYSLCVWISSFW</sequence>
<protein>
    <submittedName>
        <fullName evidence="1">Uncharacterized protein</fullName>
    </submittedName>
</protein>
<comment type="caution">
    <text evidence="1">The sequence shown here is derived from an EMBL/GenBank/DDBJ whole genome shotgun (WGS) entry which is preliminary data.</text>
</comment>
<dbReference type="EMBL" id="CM044705">
    <property type="protein sequence ID" value="KAI5663685.1"/>
    <property type="molecule type" value="Genomic_DNA"/>
</dbReference>
<name>A0ACC0AS20_CATRO</name>
<accession>A0ACC0AS20</accession>